<feature type="compositionally biased region" description="Gly residues" evidence="9">
    <location>
        <begin position="1"/>
        <end position="35"/>
    </location>
</feature>
<evidence type="ECO:0000256" key="2">
    <source>
        <dbReference type="ARBA" id="ARBA00022517"/>
    </source>
</evidence>
<comment type="subcellular location">
    <subcellularLocation>
        <location evidence="1 8">Nucleus</location>
        <location evidence="1 8">Nucleolus</location>
    </subcellularLocation>
</comment>
<dbReference type="OrthoDB" id="2187159at2759"/>
<organism evidence="10 11">
    <name type="scientific">Bemisia tabaci</name>
    <name type="common">Sweetpotato whitefly</name>
    <name type="synonym">Aleurodes tabaci</name>
    <dbReference type="NCBI Taxonomy" id="7038"/>
    <lineage>
        <taxon>Eukaryota</taxon>
        <taxon>Metazoa</taxon>
        <taxon>Ecdysozoa</taxon>
        <taxon>Arthropoda</taxon>
        <taxon>Hexapoda</taxon>
        <taxon>Insecta</taxon>
        <taxon>Pterygota</taxon>
        <taxon>Neoptera</taxon>
        <taxon>Paraneoptera</taxon>
        <taxon>Hemiptera</taxon>
        <taxon>Sternorrhyncha</taxon>
        <taxon>Aleyrodoidea</taxon>
        <taxon>Aleyrodidae</taxon>
        <taxon>Aleyrodinae</taxon>
        <taxon>Bemisia</taxon>
    </lineage>
</organism>
<dbReference type="Gene3D" id="2.40.10.230">
    <property type="entry name" value="Probable tRNA pseudouridine synthase domain"/>
    <property type="match status" value="1"/>
</dbReference>
<dbReference type="InterPro" id="IPR038664">
    <property type="entry name" value="Gar1/Naf1_Cbf5-bd_sf"/>
</dbReference>
<name>A0A9P0AFL3_BEMTA</name>
<dbReference type="KEGG" id="btab:109035582"/>
<feature type="compositionally biased region" description="Gly residues" evidence="9">
    <location>
        <begin position="143"/>
        <end position="213"/>
    </location>
</feature>
<dbReference type="Proteomes" id="UP001152759">
    <property type="component" value="Chromosome 5"/>
</dbReference>
<keyword evidence="2 8" id="KW-0690">Ribosome biogenesis</keyword>
<evidence type="ECO:0000313" key="10">
    <source>
        <dbReference type="EMBL" id="CAH0389697.1"/>
    </source>
</evidence>
<evidence type="ECO:0000256" key="9">
    <source>
        <dbReference type="SAM" id="MobiDB-lite"/>
    </source>
</evidence>
<dbReference type="SUPFAM" id="SSF50447">
    <property type="entry name" value="Translation proteins"/>
    <property type="match status" value="1"/>
</dbReference>
<proteinExistence type="inferred from homology"/>
<protein>
    <recommendedName>
        <fullName evidence="8">H/ACA ribonucleoprotein complex subunit</fullName>
    </recommendedName>
</protein>
<keyword evidence="6 8" id="KW-0687">Ribonucleoprotein</keyword>
<evidence type="ECO:0000256" key="5">
    <source>
        <dbReference type="ARBA" id="ARBA00023242"/>
    </source>
</evidence>
<evidence type="ECO:0000313" key="11">
    <source>
        <dbReference type="Proteomes" id="UP001152759"/>
    </source>
</evidence>
<evidence type="ECO:0000256" key="7">
    <source>
        <dbReference type="ARBA" id="ARBA00038293"/>
    </source>
</evidence>
<evidence type="ECO:0000256" key="6">
    <source>
        <dbReference type="ARBA" id="ARBA00023274"/>
    </source>
</evidence>
<dbReference type="GO" id="GO:0000454">
    <property type="term" value="P:snoRNA guided rRNA pseudouridine synthesis"/>
    <property type="evidence" value="ECO:0007669"/>
    <property type="project" value="TreeGrafter"/>
</dbReference>
<dbReference type="FunFam" id="2.40.10.230:FF:000001">
    <property type="entry name" value="H/ACA ribonucleoprotein complex subunit"/>
    <property type="match status" value="1"/>
</dbReference>
<evidence type="ECO:0000256" key="8">
    <source>
        <dbReference type="RuleBase" id="RU364004"/>
    </source>
</evidence>
<dbReference type="PANTHER" id="PTHR23237">
    <property type="entry name" value="NUCLEOLAR PROTEIN FAMILY A MEMBER 1 SNORNP PROTEIN GAR1"/>
    <property type="match status" value="1"/>
</dbReference>
<dbReference type="InterPro" id="IPR007504">
    <property type="entry name" value="H/ACA_rnp_Gar1/Naf1"/>
</dbReference>
<comment type="subunit">
    <text evidence="8">Component of the small nucleolar ribonucleoprotein particles containing H/ACA-type snoRNAs (H/ACA snoRNPs).</text>
</comment>
<keyword evidence="3 8" id="KW-0698">rRNA processing</keyword>
<evidence type="ECO:0000256" key="1">
    <source>
        <dbReference type="ARBA" id="ARBA00004604"/>
    </source>
</evidence>
<dbReference type="Pfam" id="PF04410">
    <property type="entry name" value="Gar1"/>
    <property type="match status" value="1"/>
</dbReference>
<sequence length="213" mass="21587">MSYGNSRGGGRGGFGRGGGGGFRGGRGGRGGGRGGFGREPEGPPEEVVLLGHFKYPCQDDIVCKVQMEDVPFFNAPIYLENKQQVGKIDEIFGSLRNYFVSIKPMNEIKAKSFKDGDELYINPAKTLPLKMFLPGNEKKRGGGGRGRGRGGPGGGRGGFGGGRGGFGGRGGGGFGGRGGGRGGFGGRGGGRGNSFGGGGRGGGRGGFGGGRRF</sequence>
<keyword evidence="11" id="KW-1185">Reference proteome</keyword>
<dbReference type="InterPro" id="IPR009000">
    <property type="entry name" value="Transl_B-barrel_sf"/>
</dbReference>
<dbReference type="GO" id="GO:0031429">
    <property type="term" value="C:box H/ACA snoRNP complex"/>
    <property type="evidence" value="ECO:0007669"/>
    <property type="project" value="TreeGrafter"/>
</dbReference>
<dbReference type="PANTHER" id="PTHR23237:SF6">
    <property type="entry name" value="H_ACA RIBONUCLEOPROTEIN COMPLEX SUBUNIT 1"/>
    <property type="match status" value="1"/>
</dbReference>
<keyword evidence="4 8" id="KW-0694">RNA-binding</keyword>
<accession>A0A9P0AFL3</accession>
<keyword evidence="5 8" id="KW-0539">Nucleus</keyword>
<feature type="region of interest" description="Disordered" evidence="9">
    <location>
        <begin position="133"/>
        <end position="213"/>
    </location>
</feature>
<comment type="similarity">
    <text evidence="7 8">Belongs to the GAR1 family.</text>
</comment>
<evidence type="ECO:0000256" key="3">
    <source>
        <dbReference type="ARBA" id="ARBA00022552"/>
    </source>
</evidence>
<feature type="region of interest" description="Disordered" evidence="9">
    <location>
        <begin position="1"/>
        <end position="43"/>
    </location>
</feature>
<gene>
    <name evidence="10" type="ORF">BEMITA_LOCUS8504</name>
</gene>
<dbReference type="GO" id="GO:0034513">
    <property type="term" value="F:box H/ACA snoRNA binding"/>
    <property type="evidence" value="ECO:0007669"/>
    <property type="project" value="TreeGrafter"/>
</dbReference>
<dbReference type="AlphaFoldDB" id="A0A9P0AFL3"/>
<comment type="function">
    <text evidence="8">Required for ribosome biogenesis. Part of a complex which catalyzes pseudouridylation of rRNA. This involves the isomerization of uridine such that the ribose is subsequently attached to C5, instead of the normal N1. Pseudouridine ("psi") residues may serve to stabilize the conformation of rRNAs.</text>
</comment>
<dbReference type="EMBL" id="OU963866">
    <property type="protein sequence ID" value="CAH0389697.1"/>
    <property type="molecule type" value="Genomic_DNA"/>
</dbReference>
<reference evidence="10" key="1">
    <citation type="submission" date="2021-12" db="EMBL/GenBank/DDBJ databases">
        <authorList>
            <person name="King R."/>
        </authorList>
    </citation>
    <scope>NUCLEOTIDE SEQUENCE</scope>
</reference>
<evidence type="ECO:0000256" key="4">
    <source>
        <dbReference type="ARBA" id="ARBA00022884"/>
    </source>
</evidence>